<dbReference type="EMBL" id="LGAV01000002">
    <property type="protein sequence ID" value="KOS15447.1"/>
    <property type="molecule type" value="Genomic_DNA"/>
</dbReference>
<dbReference type="OrthoDB" id="10265994at2759"/>
<comment type="caution">
    <text evidence="3">The sequence shown here is derived from an EMBL/GenBank/DDBJ whole genome shotgun (WGS) entry which is preliminary data.</text>
</comment>
<dbReference type="PANTHER" id="PTHR21539">
    <property type="entry name" value="SAGA-ASSOCIATED FACTOR 29"/>
    <property type="match status" value="1"/>
</dbReference>
<sequence length="274" mass="30374">MSSRTRTERGSVAGSEEMQVWQAVRAQLRGLDSARSASLAGYERLLRASPDAKNLDSLYSATDACVQNEQKYITGALEQLDILLALRKASSANMFDMRRKKRKADETDLSESLTDVASKDTDGRKTRNSGMPRSSMAGQSEHAARLRSQLPLQNGRKVAFCQPNDGGEEEWILATVLECVNEERSQYKVQDAEDDDTLPATDYPVGARVLALYPDTSCFYWATVQGGGPKLTGKSRSKLIKRENELLHAPYSVMFYDDGADIKQVPAYLVVEHP</sequence>
<dbReference type="STRING" id="77020.A0A0M8MRR1"/>
<feature type="compositionally biased region" description="Polar residues" evidence="1">
    <location>
        <begin position="128"/>
        <end position="138"/>
    </location>
</feature>
<gene>
    <name evidence="3" type="ORF">Malapachy_2725</name>
</gene>
<dbReference type="PROSITE" id="PS51518">
    <property type="entry name" value="SGF29_C"/>
    <property type="match status" value="1"/>
</dbReference>
<name>A0A0M8MRR1_9BASI</name>
<feature type="region of interest" description="Disordered" evidence="1">
    <location>
        <begin position="97"/>
        <end position="145"/>
    </location>
</feature>
<keyword evidence="4" id="KW-1185">Reference proteome</keyword>
<dbReference type="GeneID" id="28729088"/>
<evidence type="ECO:0000256" key="1">
    <source>
        <dbReference type="SAM" id="MobiDB-lite"/>
    </source>
</evidence>
<dbReference type="Proteomes" id="UP000037751">
    <property type="component" value="Unassembled WGS sequence"/>
</dbReference>
<evidence type="ECO:0000313" key="4">
    <source>
        <dbReference type="Proteomes" id="UP000037751"/>
    </source>
</evidence>
<dbReference type="InterPro" id="IPR047288">
    <property type="entry name" value="Tudor_SGF29_rpt1"/>
</dbReference>
<dbReference type="AlphaFoldDB" id="A0A0M8MRR1"/>
<evidence type="ECO:0000259" key="2">
    <source>
        <dbReference type="PROSITE" id="PS51518"/>
    </source>
</evidence>
<feature type="domain" description="SGF29 C-terminal" evidence="2">
    <location>
        <begin position="148"/>
        <end position="274"/>
    </location>
</feature>
<dbReference type="RefSeq" id="XP_017993079.1">
    <property type="nucleotide sequence ID" value="XM_018137213.1"/>
</dbReference>
<dbReference type="GO" id="GO:0000124">
    <property type="term" value="C:SAGA complex"/>
    <property type="evidence" value="ECO:0007669"/>
    <property type="project" value="InterPro"/>
</dbReference>
<reference evidence="3 4" key="1">
    <citation type="submission" date="2015-07" db="EMBL/GenBank/DDBJ databases">
        <title>Draft Genome Sequence of Malassezia furfur CBS1878 and Malassezia pachydermatis CBS1879.</title>
        <authorList>
            <person name="Triana S."/>
            <person name="Ohm R."/>
            <person name="Gonzalez A."/>
            <person name="DeCock H."/>
            <person name="Restrepo S."/>
            <person name="Celis A."/>
        </authorList>
    </citation>
    <scope>NUCLEOTIDE SEQUENCE [LARGE SCALE GENOMIC DNA]</scope>
    <source>
        <strain evidence="3 4">CBS 1879</strain>
    </source>
</reference>
<accession>A0A0M8MRR1</accession>
<dbReference type="CDD" id="cd20393">
    <property type="entry name" value="Tudor_SGF29_rpt1"/>
    <property type="match status" value="1"/>
</dbReference>
<dbReference type="VEuPathDB" id="FungiDB:Malapachy_2725"/>
<dbReference type="InterPro" id="IPR037802">
    <property type="entry name" value="SGF29"/>
</dbReference>
<dbReference type="PANTHER" id="PTHR21539:SF0">
    <property type="entry name" value="SAGA-ASSOCIATED FACTOR 29"/>
    <property type="match status" value="1"/>
</dbReference>
<evidence type="ECO:0000313" key="3">
    <source>
        <dbReference type="EMBL" id="KOS15447.1"/>
    </source>
</evidence>
<dbReference type="Pfam" id="PF07039">
    <property type="entry name" value="SGF29_Tudor"/>
    <property type="match status" value="2"/>
</dbReference>
<dbReference type="InterPro" id="IPR010750">
    <property type="entry name" value="SGF29_tudor-like_dom"/>
</dbReference>
<dbReference type="Gene3D" id="2.30.30.140">
    <property type="match status" value="1"/>
</dbReference>
<protein>
    <recommendedName>
        <fullName evidence="2">SGF29 C-terminal domain-containing protein</fullName>
    </recommendedName>
</protein>
<proteinExistence type="predicted"/>
<organism evidence="3 4">
    <name type="scientific">Malassezia pachydermatis</name>
    <dbReference type="NCBI Taxonomy" id="77020"/>
    <lineage>
        <taxon>Eukaryota</taxon>
        <taxon>Fungi</taxon>
        <taxon>Dikarya</taxon>
        <taxon>Basidiomycota</taxon>
        <taxon>Ustilaginomycotina</taxon>
        <taxon>Malasseziomycetes</taxon>
        <taxon>Malasseziales</taxon>
        <taxon>Malasseziaceae</taxon>
        <taxon>Malassezia</taxon>
    </lineage>
</organism>